<reference evidence="4" key="1">
    <citation type="submission" date="2022-11" db="EMBL/GenBank/DDBJ databases">
        <title>Centuries of genome instability and evolution in soft-shell clam transmissible cancer (bioRxiv).</title>
        <authorList>
            <person name="Hart S.F.M."/>
            <person name="Yonemitsu M.A."/>
            <person name="Giersch R.M."/>
            <person name="Beal B.F."/>
            <person name="Arriagada G."/>
            <person name="Davis B.W."/>
            <person name="Ostrander E.A."/>
            <person name="Goff S.P."/>
            <person name="Metzger M.J."/>
        </authorList>
    </citation>
    <scope>NUCLEOTIDE SEQUENCE</scope>
    <source>
        <strain evidence="4">MELC-2E11</strain>
        <tissue evidence="4">Siphon/mantle</tissue>
    </source>
</reference>
<accession>A0ABY7FR92</accession>
<keyword evidence="3" id="KW-1133">Transmembrane helix</keyword>
<dbReference type="Proteomes" id="UP001164746">
    <property type="component" value="Chromosome 13"/>
</dbReference>
<dbReference type="PANTHER" id="PTHR46677">
    <property type="entry name" value="SMC5-SMC6 COMPLEX LOCALIZATION FACTOR PROTEIN 1"/>
    <property type="match status" value="1"/>
</dbReference>
<evidence type="ECO:0000256" key="2">
    <source>
        <dbReference type="SAM" id="MobiDB-lite"/>
    </source>
</evidence>
<organism evidence="4 5">
    <name type="scientific">Mya arenaria</name>
    <name type="common">Soft-shell clam</name>
    <dbReference type="NCBI Taxonomy" id="6604"/>
    <lineage>
        <taxon>Eukaryota</taxon>
        <taxon>Metazoa</taxon>
        <taxon>Spiralia</taxon>
        <taxon>Lophotrochozoa</taxon>
        <taxon>Mollusca</taxon>
        <taxon>Bivalvia</taxon>
        <taxon>Autobranchia</taxon>
        <taxon>Heteroconchia</taxon>
        <taxon>Euheterodonta</taxon>
        <taxon>Imparidentia</taxon>
        <taxon>Neoheterodontei</taxon>
        <taxon>Myida</taxon>
        <taxon>Myoidea</taxon>
        <taxon>Myidae</taxon>
        <taxon>Mya</taxon>
    </lineage>
</organism>
<feature type="region of interest" description="Disordered" evidence="2">
    <location>
        <begin position="115"/>
        <end position="137"/>
    </location>
</feature>
<keyword evidence="5" id="KW-1185">Reference proteome</keyword>
<feature type="repeat" description="ANK" evidence="1">
    <location>
        <begin position="5"/>
        <end position="26"/>
    </location>
</feature>
<dbReference type="Gene3D" id="1.25.40.20">
    <property type="entry name" value="Ankyrin repeat-containing domain"/>
    <property type="match status" value="1"/>
</dbReference>
<evidence type="ECO:0000256" key="3">
    <source>
        <dbReference type="SAM" id="Phobius"/>
    </source>
</evidence>
<dbReference type="Pfam" id="PF12796">
    <property type="entry name" value="Ank_2"/>
    <property type="match status" value="1"/>
</dbReference>
<evidence type="ECO:0000313" key="5">
    <source>
        <dbReference type="Proteomes" id="UP001164746"/>
    </source>
</evidence>
<dbReference type="InterPro" id="IPR036770">
    <property type="entry name" value="Ankyrin_rpt-contain_sf"/>
</dbReference>
<dbReference type="SUPFAM" id="SSF48403">
    <property type="entry name" value="Ankyrin repeat"/>
    <property type="match status" value="1"/>
</dbReference>
<name>A0ABY7FR92_MYAAR</name>
<feature type="transmembrane region" description="Helical" evidence="3">
    <location>
        <begin position="314"/>
        <end position="334"/>
    </location>
</feature>
<evidence type="ECO:0000313" key="4">
    <source>
        <dbReference type="EMBL" id="WAR23273.1"/>
    </source>
</evidence>
<sequence>MSDNAGWTALHEAANHGHVQCVRELLTFPNTIQGAFNRGTLKKLDLLACNTEGITPLHDAVLNNRVECCHLLLKHGGPRLLEARTCLNYTPLDLAESQEMVDLLSSFVTTRRHLSESQGSFSPSQGSSQSSEESLGECPADDHYDQLLHVDGHRLYTDTDQLHIYIHLMFTLTYKYMLTDPTLKNILQANRSFESKSMCQKCASLATKDELSIQNEFTSGTVTCNQSDVTDSKLTGLKNSSKTIQCSECQRKHLKLVLKQTGYHEMCSGETNRCVRREVGVVLNIDRYIESFEKHLLKICKPGSEDSIKEKLNYSYILTFDLIIALIALLIVLLKHKTGVLKWQCRCKIDKDINLKLCACAENDVQVLKLQCRCKIVEDLTMKLCAGAKMAVQV</sequence>
<dbReference type="PANTHER" id="PTHR46677:SF1">
    <property type="entry name" value="SMC5-SMC6 COMPLEX LOCALIZATION FACTOR PROTEIN 1"/>
    <property type="match status" value="1"/>
</dbReference>
<keyword evidence="3" id="KW-0472">Membrane</keyword>
<keyword evidence="1" id="KW-0040">ANK repeat</keyword>
<keyword evidence="3" id="KW-0812">Transmembrane</keyword>
<gene>
    <name evidence="4" type="ORF">MAR_036942</name>
</gene>
<evidence type="ECO:0000256" key="1">
    <source>
        <dbReference type="PROSITE-ProRule" id="PRU00023"/>
    </source>
</evidence>
<dbReference type="InterPro" id="IPR042479">
    <property type="entry name" value="Slf1"/>
</dbReference>
<dbReference type="PROSITE" id="PS50297">
    <property type="entry name" value="ANK_REP_REGION"/>
    <property type="match status" value="2"/>
</dbReference>
<feature type="compositionally biased region" description="Low complexity" evidence="2">
    <location>
        <begin position="116"/>
        <end position="137"/>
    </location>
</feature>
<dbReference type="PROSITE" id="PS50088">
    <property type="entry name" value="ANK_REPEAT"/>
    <property type="match status" value="2"/>
</dbReference>
<dbReference type="SMART" id="SM00248">
    <property type="entry name" value="ANK"/>
    <property type="match status" value="2"/>
</dbReference>
<proteinExistence type="predicted"/>
<protein>
    <submittedName>
        <fullName evidence="4">SLF1-like protein</fullName>
    </submittedName>
</protein>
<feature type="repeat" description="ANK" evidence="1">
    <location>
        <begin position="52"/>
        <end position="76"/>
    </location>
</feature>
<dbReference type="EMBL" id="CP111024">
    <property type="protein sequence ID" value="WAR23273.1"/>
    <property type="molecule type" value="Genomic_DNA"/>
</dbReference>
<dbReference type="InterPro" id="IPR002110">
    <property type="entry name" value="Ankyrin_rpt"/>
</dbReference>